<dbReference type="AlphaFoldDB" id="A0A841RH54"/>
<evidence type="ECO:0000313" key="2">
    <source>
        <dbReference type="Proteomes" id="UP000572212"/>
    </source>
</evidence>
<gene>
    <name evidence="1" type="ORF">GGQ92_000576</name>
</gene>
<dbReference type="PIRSF" id="PIRSF018637">
    <property type="entry name" value="TrmK"/>
    <property type="match status" value="1"/>
</dbReference>
<dbReference type="InterPro" id="IPR006901">
    <property type="entry name" value="TrmK"/>
</dbReference>
<organism evidence="1 2">
    <name type="scientific">Gracilibacillus halotolerans</name>
    <dbReference type="NCBI Taxonomy" id="74386"/>
    <lineage>
        <taxon>Bacteria</taxon>
        <taxon>Bacillati</taxon>
        <taxon>Bacillota</taxon>
        <taxon>Bacilli</taxon>
        <taxon>Bacillales</taxon>
        <taxon>Bacillaceae</taxon>
        <taxon>Gracilibacillus</taxon>
    </lineage>
</organism>
<keyword evidence="2" id="KW-1185">Reference proteome</keyword>
<dbReference type="GO" id="GO:0032259">
    <property type="term" value="P:methylation"/>
    <property type="evidence" value="ECO:0007669"/>
    <property type="project" value="UniProtKB-KW"/>
</dbReference>
<proteinExistence type="predicted"/>
<name>A0A841RH54_9BACI</name>
<dbReference type="EC" id="2.1.1.217" evidence="1"/>
<keyword evidence="1" id="KW-0489">Methyltransferase</keyword>
<dbReference type="Pfam" id="PF04816">
    <property type="entry name" value="TrmK"/>
    <property type="match status" value="1"/>
</dbReference>
<comment type="caution">
    <text evidence="1">The sequence shown here is derived from an EMBL/GenBank/DDBJ whole genome shotgun (WGS) entry which is preliminary data.</text>
</comment>
<protein>
    <submittedName>
        <fullName evidence="1">tRNA (Adenine22-N1)-methyltransferase</fullName>
        <ecNumber evidence="1">2.1.1.217</ecNumber>
    </submittedName>
</protein>
<dbReference type="Gene3D" id="3.40.50.150">
    <property type="entry name" value="Vaccinia Virus protein VP39"/>
    <property type="match status" value="1"/>
</dbReference>
<dbReference type="PANTHER" id="PTHR38451:SF1">
    <property type="entry name" value="TRNA (ADENINE(22)-N(1))-METHYLTRANSFERASE"/>
    <property type="match status" value="1"/>
</dbReference>
<dbReference type="SUPFAM" id="SSF53335">
    <property type="entry name" value="S-adenosyl-L-methionine-dependent methyltransferases"/>
    <property type="match status" value="1"/>
</dbReference>
<evidence type="ECO:0000313" key="1">
    <source>
        <dbReference type="EMBL" id="MBB6511809.1"/>
    </source>
</evidence>
<dbReference type="Proteomes" id="UP000572212">
    <property type="component" value="Unassembled WGS sequence"/>
</dbReference>
<reference evidence="1 2" key="1">
    <citation type="submission" date="2020-08" db="EMBL/GenBank/DDBJ databases">
        <title>Genomic Encyclopedia of Type Strains, Phase IV (KMG-IV): sequencing the most valuable type-strain genomes for metagenomic binning, comparative biology and taxonomic classification.</title>
        <authorList>
            <person name="Goeker M."/>
        </authorList>
    </citation>
    <scope>NUCLEOTIDE SEQUENCE [LARGE SCALE GENOMIC DNA]</scope>
    <source>
        <strain evidence="1 2">DSM 11805</strain>
    </source>
</reference>
<dbReference type="PANTHER" id="PTHR38451">
    <property type="entry name" value="TRNA (ADENINE(22)-N(1))-METHYLTRANSFERASE"/>
    <property type="match status" value="1"/>
</dbReference>
<dbReference type="InterPro" id="IPR029063">
    <property type="entry name" value="SAM-dependent_MTases_sf"/>
</dbReference>
<keyword evidence="1" id="KW-0808">Transferase</keyword>
<dbReference type="Gene3D" id="1.10.287.1890">
    <property type="match status" value="1"/>
</dbReference>
<dbReference type="GO" id="GO:0160105">
    <property type="term" value="F:tRNA (adenine(22)-N1)-methyltransferase activity"/>
    <property type="evidence" value="ECO:0007669"/>
    <property type="project" value="UniProtKB-EC"/>
</dbReference>
<dbReference type="EMBL" id="JACHON010000001">
    <property type="protein sequence ID" value="MBB6511809.1"/>
    <property type="molecule type" value="Genomic_DNA"/>
</dbReference>
<accession>A0A841RH54</accession>
<dbReference type="RefSeq" id="WP_184244364.1">
    <property type="nucleotide sequence ID" value="NZ_BAAACU010000022.1"/>
</dbReference>
<sequence length="230" mass="26127">MISKRLKRIADYLVDPIYFADIGSDHAYLPTFVCSNNPLARAIAGELNRGPYERAVQTVKEHNLENKIEVRQGNGLEVLTVGEVNQVVIAGMGGKLIKKILEEGKQKLDSVSRLILQPNLDAPLVRKWLHLHSYEITAEEIVEEDGYIYELIIADKVEKTVQLDEISFLFGPFLLKEKGDIFQAKWVSELGKRKRLVKQMEKATNTPDEKINHLLHEITLIKEVLDDDIG</sequence>